<evidence type="ECO:0000313" key="2">
    <source>
        <dbReference type="EMBL" id="TBN53593.1"/>
    </source>
</evidence>
<proteinExistence type="predicted"/>
<name>A0A4Q9GHG2_9HYPH</name>
<dbReference type="AlphaFoldDB" id="A0A4Q9GHG2"/>
<dbReference type="EMBL" id="SIUB01000003">
    <property type="protein sequence ID" value="TBN53593.1"/>
    <property type="molecule type" value="Genomic_DNA"/>
</dbReference>
<dbReference type="Proteomes" id="UP000291613">
    <property type="component" value="Unassembled WGS sequence"/>
</dbReference>
<sequence>MTRSLIFRGFSPSRAHGSMPIGGAPNSRNAFRPRRLPSLLFDRRLLRASSRSSLGLGLFPSTNTVVNFMPDHLAGVRTKTWLEAHGRPAAALGAPFVRIVRAG</sequence>
<evidence type="ECO:0000256" key="1">
    <source>
        <dbReference type="SAM" id="MobiDB-lite"/>
    </source>
</evidence>
<feature type="region of interest" description="Disordered" evidence="1">
    <location>
        <begin position="12"/>
        <end position="31"/>
    </location>
</feature>
<organism evidence="2 3">
    <name type="scientific">Hansschlegelia quercus</name>
    <dbReference type="NCBI Taxonomy" id="2528245"/>
    <lineage>
        <taxon>Bacteria</taxon>
        <taxon>Pseudomonadati</taxon>
        <taxon>Pseudomonadota</taxon>
        <taxon>Alphaproteobacteria</taxon>
        <taxon>Hyphomicrobiales</taxon>
        <taxon>Methylopilaceae</taxon>
        <taxon>Hansschlegelia</taxon>
    </lineage>
</organism>
<dbReference type="RefSeq" id="WP_131002553.1">
    <property type="nucleotide sequence ID" value="NZ_JBHSZR010000003.1"/>
</dbReference>
<evidence type="ECO:0000313" key="3">
    <source>
        <dbReference type="Proteomes" id="UP000291613"/>
    </source>
</evidence>
<gene>
    <name evidence="2" type="ORF">EYR15_07210</name>
</gene>
<reference evidence="2 3" key="1">
    <citation type="submission" date="2019-02" db="EMBL/GenBank/DDBJ databases">
        <title>Hansschlegelia quercus sp. nov., a novel methylotrophic bacterium from buds of oak (Quercus robur L.).</title>
        <authorList>
            <person name="Agafonova N.V."/>
            <person name="Kaparullina E.N."/>
            <person name="Grouzdev D.S."/>
            <person name="Doronina N.V."/>
        </authorList>
    </citation>
    <scope>NUCLEOTIDE SEQUENCE [LARGE SCALE GENOMIC DNA]</scope>
    <source>
        <strain evidence="2 3">Dub</strain>
    </source>
</reference>
<protein>
    <submittedName>
        <fullName evidence="2">Uncharacterized protein</fullName>
    </submittedName>
</protein>
<accession>A0A4Q9GHG2</accession>
<comment type="caution">
    <text evidence="2">The sequence shown here is derived from an EMBL/GenBank/DDBJ whole genome shotgun (WGS) entry which is preliminary data.</text>
</comment>
<keyword evidence="3" id="KW-1185">Reference proteome</keyword>